<dbReference type="Gene3D" id="3.30.460.10">
    <property type="entry name" value="Beta Polymerase, domain 2"/>
    <property type="match status" value="1"/>
</dbReference>
<gene>
    <name evidence="11" type="ORF">FNW17_06995</name>
</gene>
<keyword evidence="2" id="KW-1277">Toxin-antitoxin system</keyword>
<evidence type="ECO:0000256" key="2">
    <source>
        <dbReference type="ARBA" id="ARBA00022649"/>
    </source>
</evidence>
<evidence type="ECO:0000313" key="11">
    <source>
        <dbReference type="EMBL" id="TRX21620.1"/>
    </source>
</evidence>
<accession>A0A553CM74</accession>
<keyword evidence="8" id="KW-0460">Magnesium</keyword>
<dbReference type="RefSeq" id="WP_143390929.1">
    <property type="nucleotide sequence ID" value="NZ_VJZQ01000015.1"/>
</dbReference>
<dbReference type="Proteomes" id="UP000318585">
    <property type="component" value="Unassembled WGS sequence"/>
</dbReference>
<keyword evidence="4" id="KW-0548">Nucleotidyltransferase</keyword>
<keyword evidence="5" id="KW-0479">Metal-binding</keyword>
<keyword evidence="12" id="KW-1185">Reference proteome</keyword>
<name>A0A553CM74_9FLAO</name>
<dbReference type="SUPFAM" id="SSF81301">
    <property type="entry name" value="Nucleotidyltransferase"/>
    <property type="match status" value="1"/>
</dbReference>
<evidence type="ECO:0000256" key="7">
    <source>
        <dbReference type="ARBA" id="ARBA00022840"/>
    </source>
</evidence>
<dbReference type="OrthoDB" id="9809668at2"/>
<reference evidence="11 12" key="1">
    <citation type="submission" date="2019-07" db="EMBL/GenBank/DDBJ databases">
        <title>Novel species of Flavobacterium.</title>
        <authorList>
            <person name="Liu Q."/>
            <person name="Xin Y.-H."/>
        </authorList>
    </citation>
    <scope>NUCLEOTIDE SEQUENCE [LARGE SCALE GENOMIC DNA]</scope>
    <source>
        <strain evidence="11 12">LB3P56</strain>
    </source>
</reference>
<comment type="similarity">
    <text evidence="9">Belongs to the MntA antitoxin family.</text>
</comment>
<dbReference type="AlphaFoldDB" id="A0A553CM74"/>
<dbReference type="PANTHER" id="PTHR33571:SF14">
    <property type="entry name" value="PROTEIN ADENYLYLTRANSFERASE MJ0435-RELATED"/>
    <property type="match status" value="1"/>
</dbReference>
<dbReference type="PANTHER" id="PTHR33571">
    <property type="entry name" value="SSL8005 PROTEIN"/>
    <property type="match status" value="1"/>
</dbReference>
<keyword evidence="7" id="KW-0067">ATP-binding</keyword>
<dbReference type="InterPro" id="IPR043519">
    <property type="entry name" value="NT_sf"/>
</dbReference>
<sequence length="95" mass="11144">MLSKSQLHIIIETLKPYHPKRIGLFGSVARNEENSESDIDILFSLNQPIGLFTLSKIHFELEEKLHKKVDLISENGLNKFIKEKVLKEVRYFYEN</sequence>
<evidence type="ECO:0000256" key="8">
    <source>
        <dbReference type="ARBA" id="ARBA00022842"/>
    </source>
</evidence>
<comment type="caution">
    <text evidence="11">The sequence shown here is derived from an EMBL/GenBank/DDBJ whole genome shotgun (WGS) entry which is preliminary data.</text>
</comment>
<evidence type="ECO:0000256" key="9">
    <source>
        <dbReference type="ARBA" id="ARBA00038276"/>
    </source>
</evidence>
<dbReference type="InterPro" id="IPR002934">
    <property type="entry name" value="Polymerase_NTP_transf_dom"/>
</dbReference>
<comment type="cofactor">
    <cofactor evidence="1">
        <name>Mg(2+)</name>
        <dbReference type="ChEBI" id="CHEBI:18420"/>
    </cofactor>
</comment>
<evidence type="ECO:0000256" key="5">
    <source>
        <dbReference type="ARBA" id="ARBA00022723"/>
    </source>
</evidence>
<evidence type="ECO:0000256" key="6">
    <source>
        <dbReference type="ARBA" id="ARBA00022741"/>
    </source>
</evidence>
<organism evidence="11 12">
    <name type="scientific">Flavobacterium franklandianum</name>
    <dbReference type="NCBI Taxonomy" id="2594430"/>
    <lineage>
        <taxon>Bacteria</taxon>
        <taxon>Pseudomonadati</taxon>
        <taxon>Bacteroidota</taxon>
        <taxon>Flavobacteriia</taxon>
        <taxon>Flavobacteriales</taxon>
        <taxon>Flavobacteriaceae</taxon>
        <taxon>Flavobacterium</taxon>
    </lineage>
</organism>
<dbReference type="Pfam" id="PF01909">
    <property type="entry name" value="NTP_transf_2"/>
    <property type="match status" value="1"/>
</dbReference>
<evidence type="ECO:0000256" key="1">
    <source>
        <dbReference type="ARBA" id="ARBA00001946"/>
    </source>
</evidence>
<evidence type="ECO:0000256" key="4">
    <source>
        <dbReference type="ARBA" id="ARBA00022695"/>
    </source>
</evidence>
<evidence type="ECO:0000259" key="10">
    <source>
        <dbReference type="Pfam" id="PF01909"/>
    </source>
</evidence>
<evidence type="ECO:0000313" key="12">
    <source>
        <dbReference type="Proteomes" id="UP000318585"/>
    </source>
</evidence>
<dbReference type="EMBL" id="VJZR01000004">
    <property type="protein sequence ID" value="TRX21620.1"/>
    <property type="molecule type" value="Genomic_DNA"/>
</dbReference>
<keyword evidence="6" id="KW-0547">Nucleotide-binding</keyword>
<feature type="domain" description="Polymerase nucleotidyl transferase" evidence="10">
    <location>
        <begin position="12"/>
        <end position="91"/>
    </location>
</feature>
<keyword evidence="3 11" id="KW-0808">Transferase</keyword>
<proteinExistence type="inferred from homology"/>
<evidence type="ECO:0000256" key="3">
    <source>
        <dbReference type="ARBA" id="ARBA00022679"/>
    </source>
</evidence>
<dbReference type="GO" id="GO:0016779">
    <property type="term" value="F:nucleotidyltransferase activity"/>
    <property type="evidence" value="ECO:0007669"/>
    <property type="project" value="UniProtKB-KW"/>
</dbReference>
<dbReference type="GO" id="GO:0046872">
    <property type="term" value="F:metal ion binding"/>
    <property type="evidence" value="ECO:0007669"/>
    <property type="project" value="UniProtKB-KW"/>
</dbReference>
<dbReference type="InterPro" id="IPR052038">
    <property type="entry name" value="Type-VII_TA_antitoxin"/>
</dbReference>
<protein>
    <submittedName>
        <fullName evidence="11">Nucleotidyltransferase family protein</fullName>
    </submittedName>
</protein>
<dbReference type="CDD" id="cd05403">
    <property type="entry name" value="NT_KNTase_like"/>
    <property type="match status" value="1"/>
</dbReference>
<dbReference type="GO" id="GO:0005524">
    <property type="term" value="F:ATP binding"/>
    <property type="evidence" value="ECO:0007669"/>
    <property type="project" value="UniProtKB-KW"/>
</dbReference>